<dbReference type="AlphaFoldDB" id="A0A0W8F6G9"/>
<reference evidence="1" key="1">
    <citation type="journal article" date="2015" name="Proc. Natl. Acad. Sci. U.S.A.">
        <title>Networks of energetic and metabolic interactions define dynamics in microbial communities.</title>
        <authorList>
            <person name="Embree M."/>
            <person name="Liu J.K."/>
            <person name="Al-Bassam M.M."/>
            <person name="Zengler K."/>
        </authorList>
    </citation>
    <scope>NUCLEOTIDE SEQUENCE</scope>
</reference>
<protein>
    <submittedName>
        <fullName evidence="1">Uncharacterized protein</fullName>
    </submittedName>
</protein>
<gene>
    <name evidence="1" type="ORF">ASZ90_013857</name>
</gene>
<name>A0A0W8F6G9_9ZZZZ</name>
<dbReference type="InterPro" id="IPR019300">
    <property type="entry name" value="CooT"/>
</dbReference>
<dbReference type="Pfam" id="PF10133">
    <property type="entry name" value="CooT"/>
    <property type="match status" value="1"/>
</dbReference>
<comment type="caution">
    <text evidence="1">The sequence shown here is derived from an EMBL/GenBank/DDBJ whole genome shotgun (WGS) entry which is preliminary data.</text>
</comment>
<dbReference type="EMBL" id="LNQE01001496">
    <property type="protein sequence ID" value="KUG16461.1"/>
    <property type="molecule type" value="Genomic_DNA"/>
</dbReference>
<proteinExistence type="predicted"/>
<organism evidence="1">
    <name type="scientific">hydrocarbon metagenome</name>
    <dbReference type="NCBI Taxonomy" id="938273"/>
    <lineage>
        <taxon>unclassified sequences</taxon>
        <taxon>metagenomes</taxon>
        <taxon>ecological metagenomes</taxon>
    </lineage>
</organism>
<sequence length="66" mass="7521">MCEFTVYLLGDNQKDRQMMAKGILVARRKEGKVLLMDAFGSITPVENATIEEVNTLSQEMILKRMN</sequence>
<evidence type="ECO:0000313" key="1">
    <source>
        <dbReference type="EMBL" id="KUG16461.1"/>
    </source>
</evidence>
<accession>A0A0W8F6G9</accession>